<protein>
    <submittedName>
        <fullName evidence="12">Uncharacterized protein</fullName>
    </submittedName>
</protein>
<dbReference type="Pfam" id="PF15065">
    <property type="entry name" value="NCU-G1"/>
    <property type="match status" value="1"/>
</dbReference>
<evidence type="ECO:0000256" key="2">
    <source>
        <dbReference type="ARBA" id="ARBA00022692"/>
    </source>
</evidence>
<keyword evidence="13" id="KW-1185">Reference proteome</keyword>
<dbReference type="GO" id="GO:0005765">
    <property type="term" value="C:lysosomal membrane"/>
    <property type="evidence" value="ECO:0007669"/>
    <property type="project" value="UniProtKB-SubCell"/>
</dbReference>
<accession>A0A504Y808</accession>
<comment type="caution">
    <text evidence="12">The sequence shown here is derived from an EMBL/GenBank/DDBJ whole genome shotgun (WGS) entry which is preliminary data.</text>
</comment>
<evidence type="ECO:0000256" key="7">
    <source>
        <dbReference type="ARBA" id="ARBA00023228"/>
    </source>
</evidence>
<sequence length="528" mass="58570">MSVIRKQHDRRTDMVRASHYFDILLLILWLPSPNSWKLSTNIACEKFNSSLYELAAHSESATVHALLAADGNIRPPALILVYSPRFDSEVDVNCSAFGNFTLMNNSLHVHGHTASYGILFFQGCTYVDGDDTAEIPDNNKCDTYFGANLIWSVSIERHQSIDDSSPSSVSAHLRGVGNDSRDMFLGGGSVQLNFTLSVDNSPAPFGMDYTISGGLHIRIDVGFNRVDLPLPRERIAPSWFVFSNQSMEDNEDFEQIHSVANTPLGTMKSTYLILDKRDHQLHTSPADDPTVSAFVLLPPLSYTSEPETVHSKDKLRLASPGPRIPIKHKRTAKHFSHSLVRAFYGKRFDQTHQGSHAGQVGAREQFINLGSPGDGFYRATNYSAWTMVLGLGSPDIKPDQRRTSSTAIAAVVVATILFGAAGGFYWHRKRAMRTSNVFRLESEPSAALVPSDDGRLEGVNFDTNTGNSGNNNRSALVEPFMARKLQFRFLPGRFRRARQTMHPQTEPLLASAPPSYEAVVQQRLVEND</sequence>
<dbReference type="PANTHER" id="PTHR31981">
    <property type="entry name" value="GLYCOSYLATED LYSOSOMAL MEMBRANE PROTEIN"/>
    <property type="match status" value="1"/>
</dbReference>
<dbReference type="Proteomes" id="UP000316759">
    <property type="component" value="Unassembled WGS sequence"/>
</dbReference>
<evidence type="ECO:0000256" key="8">
    <source>
        <dbReference type="ARBA" id="ARBA00024176"/>
    </source>
</evidence>
<comment type="subunit">
    <text evidence="10">Interacts (via lumenal domain) with lysosomal protein MFSD1; the interaction starts while both proteins are still in the endoplasmic reticulum and is required for stabilization of MFSD1 in lysosomes but has no direct effect on its targeting to lysosomes or transporter activity.</text>
</comment>
<name>A0A504Y808_FASGI</name>
<evidence type="ECO:0000256" key="6">
    <source>
        <dbReference type="ARBA" id="ARBA00023180"/>
    </source>
</evidence>
<evidence type="ECO:0000256" key="11">
    <source>
        <dbReference type="SAM" id="Phobius"/>
    </source>
</evidence>
<dbReference type="AlphaFoldDB" id="A0A504Y808"/>
<evidence type="ECO:0000256" key="3">
    <source>
        <dbReference type="ARBA" id="ARBA00022729"/>
    </source>
</evidence>
<dbReference type="PANTHER" id="PTHR31981:SF1">
    <property type="entry name" value="GLYCOSYLATED LYSOSOMAL MEMBRANE PROTEIN"/>
    <property type="match status" value="1"/>
</dbReference>
<proteinExistence type="inferred from homology"/>
<keyword evidence="4 11" id="KW-1133">Transmembrane helix</keyword>
<evidence type="ECO:0000256" key="5">
    <source>
        <dbReference type="ARBA" id="ARBA00023136"/>
    </source>
</evidence>
<keyword evidence="5 11" id="KW-0472">Membrane</keyword>
<evidence type="ECO:0000256" key="10">
    <source>
        <dbReference type="ARBA" id="ARBA00044960"/>
    </source>
</evidence>
<dbReference type="OrthoDB" id="6264340at2759"/>
<comment type="subcellular location">
    <subcellularLocation>
        <location evidence="9">Lysosome membrane</location>
        <topology evidence="9">Single-pass type I membrane protein</topology>
        <orientation evidence="9">Lumenal side</orientation>
    </subcellularLocation>
</comment>
<gene>
    <name evidence="12" type="ORF">FGIG_08096</name>
</gene>
<evidence type="ECO:0000256" key="4">
    <source>
        <dbReference type="ARBA" id="ARBA00022989"/>
    </source>
</evidence>
<evidence type="ECO:0000256" key="1">
    <source>
        <dbReference type="ARBA" id="ARBA00010599"/>
    </source>
</evidence>
<comment type="similarity">
    <text evidence="1">Belongs to the GLMP family.</text>
</comment>
<organism evidence="12 13">
    <name type="scientific">Fasciola gigantica</name>
    <name type="common">Giant liver fluke</name>
    <dbReference type="NCBI Taxonomy" id="46835"/>
    <lineage>
        <taxon>Eukaryota</taxon>
        <taxon>Metazoa</taxon>
        <taxon>Spiralia</taxon>
        <taxon>Lophotrochozoa</taxon>
        <taxon>Platyhelminthes</taxon>
        <taxon>Trematoda</taxon>
        <taxon>Digenea</taxon>
        <taxon>Plagiorchiida</taxon>
        <taxon>Echinostomata</taxon>
        <taxon>Echinostomatoidea</taxon>
        <taxon>Fasciolidae</taxon>
        <taxon>Fasciola</taxon>
    </lineage>
</organism>
<keyword evidence="2 11" id="KW-0812">Transmembrane</keyword>
<keyword evidence="3" id="KW-0732">Signal</keyword>
<comment type="function">
    <text evidence="8">Required to protect lysosomal transporter MFSD1 from lysosomal proteolysis and for MFSD1 lysosomal localization.</text>
</comment>
<dbReference type="EMBL" id="SUNJ01014182">
    <property type="protein sequence ID" value="TPP56701.1"/>
    <property type="molecule type" value="Genomic_DNA"/>
</dbReference>
<reference evidence="12 13" key="1">
    <citation type="submission" date="2019-04" db="EMBL/GenBank/DDBJ databases">
        <title>Annotation for the trematode Fasciola gigantica.</title>
        <authorList>
            <person name="Choi Y.-J."/>
        </authorList>
    </citation>
    <scope>NUCLEOTIDE SEQUENCE [LARGE SCALE GENOMIC DNA]</scope>
    <source>
        <strain evidence="12">Uganda_cow_1</strain>
    </source>
</reference>
<evidence type="ECO:0000313" key="12">
    <source>
        <dbReference type="EMBL" id="TPP56701.1"/>
    </source>
</evidence>
<feature type="transmembrane region" description="Helical" evidence="11">
    <location>
        <begin position="407"/>
        <end position="426"/>
    </location>
</feature>
<evidence type="ECO:0000313" key="13">
    <source>
        <dbReference type="Proteomes" id="UP000316759"/>
    </source>
</evidence>
<keyword evidence="7" id="KW-0458">Lysosome</keyword>
<dbReference type="InterPro" id="IPR029382">
    <property type="entry name" value="NCU-G1"/>
</dbReference>
<evidence type="ECO:0000256" key="9">
    <source>
        <dbReference type="ARBA" id="ARBA00024189"/>
    </source>
</evidence>
<keyword evidence="6" id="KW-0325">Glycoprotein</keyword>